<sequence>MSYWKLDGRKILRLSKESFDGEDFLIFYHIWELKNHLRKLNKGRLSHFDGAYFYGMEAGFNGVTIHACPYRATYYYGRPDWGGVWEDAWVAGHHYGKRLKKKVENL</sequence>
<protein>
    <submittedName>
        <fullName evidence="1">Uncharacterized protein</fullName>
    </submittedName>
</protein>
<name>X0YP30_9ZZZZ</name>
<comment type="caution">
    <text evidence="1">The sequence shown here is derived from an EMBL/GenBank/DDBJ whole genome shotgun (WGS) entry which is preliminary data.</text>
</comment>
<gene>
    <name evidence="1" type="ORF">S01H1_75561</name>
</gene>
<evidence type="ECO:0000313" key="1">
    <source>
        <dbReference type="EMBL" id="GAG50223.1"/>
    </source>
</evidence>
<proteinExistence type="predicted"/>
<reference evidence="1" key="1">
    <citation type="journal article" date="2014" name="Front. Microbiol.">
        <title>High frequency of phylogenetically diverse reductive dehalogenase-homologous genes in deep subseafloor sedimentary metagenomes.</title>
        <authorList>
            <person name="Kawai M."/>
            <person name="Futagami T."/>
            <person name="Toyoda A."/>
            <person name="Takaki Y."/>
            <person name="Nishi S."/>
            <person name="Hori S."/>
            <person name="Arai W."/>
            <person name="Tsubouchi T."/>
            <person name="Morono Y."/>
            <person name="Uchiyama I."/>
            <person name="Ito T."/>
            <person name="Fujiyama A."/>
            <person name="Inagaki F."/>
            <person name="Takami H."/>
        </authorList>
    </citation>
    <scope>NUCLEOTIDE SEQUENCE</scope>
    <source>
        <strain evidence="1">Expedition CK06-06</strain>
    </source>
</reference>
<accession>X0YP30</accession>
<dbReference type="AlphaFoldDB" id="X0YP30"/>
<dbReference type="EMBL" id="BARS01050641">
    <property type="protein sequence ID" value="GAG50223.1"/>
    <property type="molecule type" value="Genomic_DNA"/>
</dbReference>
<organism evidence="1">
    <name type="scientific">marine sediment metagenome</name>
    <dbReference type="NCBI Taxonomy" id="412755"/>
    <lineage>
        <taxon>unclassified sequences</taxon>
        <taxon>metagenomes</taxon>
        <taxon>ecological metagenomes</taxon>
    </lineage>
</organism>